<dbReference type="InterPro" id="IPR016163">
    <property type="entry name" value="Ald_DH_C"/>
</dbReference>
<dbReference type="InterPro" id="IPR029510">
    <property type="entry name" value="Ald_DH_CS_GLU"/>
</dbReference>
<dbReference type="Pfam" id="PF00171">
    <property type="entry name" value="Aldedh"/>
    <property type="match status" value="1"/>
</dbReference>
<dbReference type="SUPFAM" id="SSF53720">
    <property type="entry name" value="ALDH-like"/>
    <property type="match status" value="1"/>
</dbReference>
<dbReference type="PANTHER" id="PTHR42804:SF1">
    <property type="entry name" value="ALDEHYDE DEHYDROGENASE-RELATED"/>
    <property type="match status" value="1"/>
</dbReference>
<name>A0A1H8QK71_9ACTN</name>
<protein>
    <submittedName>
        <fullName evidence="6">Betaine-aldehyde dehydrogenase</fullName>
    </submittedName>
</protein>
<dbReference type="RefSeq" id="WP_091940127.1">
    <property type="nucleotide sequence ID" value="NZ_FOEE01000002.1"/>
</dbReference>
<dbReference type="InterPro" id="IPR016161">
    <property type="entry name" value="Ald_DH/histidinol_DH"/>
</dbReference>
<evidence type="ECO:0000256" key="1">
    <source>
        <dbReference type="ARBA" id="ARBA00009986"/>
    </source>
</evidence>
<proteinExistence type="inferred from homology"/>
<evidence type="ECO:0000256" key="2">
    <source>
        <dbReference type="ARBA" id="ARBA00023002"/>
    </source>
</evidence>
<dbReference type="STRING" id="673521.SAMN05660991_00639"/>
<feature type="active site" evidence="3">
    <location>
        <position position="262"/>
    </location>
</feature>
<dbReference type="OrthoDB" id="6882680at2"/>
<dbReference type="CDD" id="cd07139">
    <property type="entry name" value="ALDH_AldA-Rv0768"/>
    <property type="match status" value="1"/>
</dbReference>
<dbReference type="Gene3D" id="3.40.309.10">
    <property type="entry name" value="Aldehyde Dehydrogenase, Chain A, domain 2"/>
    <property type="match status" value="1"/>
</dbReference>
<dbReference type="Gene3D" id="3.40.605.10">
    <property type="entry name" value="Aldehyde Dehydrogenase, Chain A, domain 1"/>
    <property type="match status" value="1"/>
</dbReference>
<keyword evidence="2 4" id="KW-0560">Oxidoreductase</keyword>
<evidence type="ECO:0000313" key="7">
    <source>
        <dbReference type="Proteomes" id="UP000198960"/>
    </source>
</evidence>
<dbReference type="PROSITE" id="PS00687">
    <property type="entry name" value="ALDEHYDE_DEHYDR_GLU"/>
    <property type="match status" value="1"/>
</dbReference>
<dbReference type="FunFam" id="3.40.605.10:FF:000007">
    <property type="entry name" value="NAD/NADP-dependent betaine aldehyde dehydrogenase"/>
    <property type="match status" value="1"/>
</dbReference>
<evidence type="ECO:0000256" key="4">
    <source>
        <dbReference type="RuleBase" id="RU003345"/>
    </source>
</evidence>
<comment type="similarity">
    <text evidence="1 4">Belongs to the aldehyde dehydrogenase family.</text>
</comment>
<sequence>MSNAVQERADSGVRSFDKLFVGGRWVPPATDEVIEVVSPITEEVVATVPAAGPADMDAAVAAARRAFDEGPWPRMAPAERAAALRRVAEEVGRRIPEMEASFTAEIGAPEMISKAFHANATAIWDDAATLAGTIVLEEQRALPDGAIATVVREPVGVAAVIIPWNGPVATASLKIAPALAAGCTVVLKPAPEGPVSVLVLAEALEAAGLPEGVVSVLPGGREVGEHLVRHPDVDKVSFTGSTVAGRRVMQLCGERIARVTLELGGKSAAIVLPDADVAAVAQTVTFANIGNSGQVCAALTRLVVPRDRQEEVVEAVRGVMESVRVGDPREEGVLVGPLAAERQRERVEGYIRTGIEEGARLVTGGGRPEGLDRGWYVQPTLFADVDNSMRIAQEEIFGPVLVVIPYDTVDDAVRIANDSPYGLSGAVFTADPALGESVARRVRTGQIYVNDWGMCVTQPFGGFKQSGLGREGGLEGIGAFLETKVIQGI</sequence>
<organism evidence="6 7">
    <name type="scientific">Trujillonella endophytica</name>
    <dbReference type="NCBI Taxonomy" id="673521"/>
    <lineage>
        <taxon>Bacteria</taxon>
        <taxon>Bacillati</taxon>
        <taxon>Actinomycetota</taxon>
        <taxon>Actinomycetes</taxon>
        <taxon>Geodermatophilales</taxon>
        <taxon>Geodermatophilaceae</taxon>
        <taxon>Trujillonella</taxon>
    </lineage>
</organism>
<evidence type="ECO:0000259" key="5">
    <source>
        <dbReference type="Pfam" id="PF00171"/>
    </source>
</evidence>
<dbReference type="InterPro" id="IPR015590">
    <property type="entry name" value="Aldehyde_DH_dom"/>
</dbReference>
<gene>
    <name evidence="6" type="ORF">SAMN05660991_00639</name>
</gene>
<dbReference type="InterPro" id="IPR016162">
    <property type="entry name" value="Ald_DH_N"/>
</dbReference>
<evidence type="ECO:0000313" key="6">
    <source>
        <dbReference type="EMBL" id="SEO54327.1"/>
    </source>
</evidence>
<dbReference type="EMBL" id="FOEE01000002">
    <property type="protein sequence ID" value="SEO54327.1"/>
    <property type="molecule type" value="Genomic_DNA"/>
</dbReference>
<accession>A0A1H8QK71</accession>
<reference evidence="7" key="1">
    <citation type="submission" date="2016-10" db="EMBL/GenBank/DDBJ databases">
        <authorList>
            <person name="Varghese N."/>
            <person name="Submissions S."/>
        </authorList>
    </citation>
    <scope>NUCLEOTIDE SEQUENCE [LARGE SCALE GENOMIC DNA]</scope>
    <source>
        <strain evidence="7">DSM 45413</strain>
    </source>
</reference>
<evidence type="ECO:0000256" key="3">
    <source>
        <dbReference type="PROSITE-ProRule" id="PRU10007"/>
    </source>
</evidence>
<dbReference type="AlphaFoldDB" id="A0A1H8QK71"/>
<dbReference type="GO" id="GO:0016620">
    <property type="term" value="F:oxidoreductase activity, acting on the aldehyde or oxo group of donors, NAD or NADP as acceptor"/>
    <property type="evidence" value="ECO:0007669"/>
    <property type="project" value="InterPro"/>
</dbReference>
<dbReference type="FunFam" id="3.40.309.10:FF:000009">
    <property type="entry name" value="Aldehyde dehydrogenase A"/>
    <property type="match status" value="1"/>
</dbReference>
<feature type="domain" description="Aldehyde dehydrogenase" evidence="5">
    <location>
        <begin position="25"/>
        <end position="486"/>
    </location>
</feature>
<dbReference type="PANTHER" id="PTHR42804">
    <property type="entry name" value="ALDEHYDE DEHYDROGENASE"/>
    <property type="match status" value="1"/>
</dbReference>
<keyword evidence="7" id="KW-1185">Reference proteome</keyword>
<dbReference type="Proteomes" id="UP000198960">
    <property type="component" value="Unassembled WGS sequence"/>
</dbReference>